<reference evidence="2" key="1">
    <citation type="submission" date="2023-07" db="EMBL/GenBank/DDBJ databases">
        <title>Chromosome-level Genome Assembly of Striped Snakehead (Channa striata).</title>
        <authorList>
            <person name="Liu H."/>
        </authorList>
    </citation>
    <scope>NUCLEOTIDE SEQUENCE</scope>
    <source>
        <strain evidence="2">Gz</strain>
        <tissue evidence="2">Muscle</tissue>
    </source>
</reference>
<name>A0AA88LWU4_CHASR</name>
<feature type="compositionally biased region" description="Basic and acidic residues" evidence="1">
    <location>
        <begin position="60"/>
        <end position="82"/>
    </location>
</feature>
<keyword evidence="3" id="KW-1185">Reference proteome</keyword>
<dbReference type="AlphaFoldDB" id="A0AA88LWU4"/>
<sequence length="125" mass="13657">MDVNCDYLVYGLTHPSPHCSARRALDRVEVYKPEEYATPEMPYGEASDGCMEPGHVRGRGPRDQRSPVGRGNDDAALCERGKGRGAKGPNLPPRRRILSVLRDGRDLGVGGSEQITSPAHDCQRS</sequence>
<dbReference type="Proteomes" id="UP001187415">
    <property type="component" value="Unassembled WGS sequence"/>
</dbReference>
<accession>A0AA88LWU4</accession>
<evidence type="ECO:0000313" key="3">
    <source>
        <dbReference type="Proteomes" id="UP001187415"/>
    </source>
</evidence>
<protein>
    <submittedName>
        <fullName evidence="2">Uncharacterized protein</fullName>
    </submittedName>
</protein>
<feature type="region of interest" description="Disordered" evidence="1">
    <location>
        <begin position="39"/>
        <end position="125"/>
    </location>
</feature>
<gene>
    <name evidence="2" type="ORF">Q5P01_020007</name>
</gene>
<dbReference type="EMBL" id="JAUPFM010000016">
    <property type="protein sequence ID" value="KAK2825793.1"/>
    <property type="molecule type" value="Genomic_DNA"/>
</dbReference>
<organism evidence="2 3">
    <name type="scientific">Channa striata</name>
    <name type="common">Snakehead murrel</name>
    <name type="synonym">Ophicephalus striatus</name>
    <dbReference type="NCBI Taxonomy" id="64152"/>
    <lineage>
        <taxon>Eukaryota</taxon>
        <taxon>Metazoa</taxon>
        <taxon>Chordata</taxon>
        <taxon>Craniata</taxon>
        <taxon>Vertebrata</taxon>
        <taxon>Euteleostomi</taxon>
        <taxon>Actinopterygii</taxon>
        <taxon>Neopterygii</taxon>
        <taxon>Teleostei</taxon>
        <taxon>Neoteleostei</taxon>
        <taxon>Acanthomorphata</taxon>
        <taxon>Anabantaria</taxon>
        <taxon>Anabantiformes</taxon>
        <taxon>Channoidei</taxon>
        <taxon>Channidae</taxon>
        <taxon>Channa</taxon>
    </lineage>
</organism>
<evidence type="ECO:0000313" key="2">
    <source>
        <dbReference type="EMBL" id="KAK2825793.1"/>
    </source>
</evidence>
<evidence type="ECO:0000256" key="1">
    <source>
        <dbReference type="SAM" id="MobiDB-lite"/>
    </source>
</evidence>
<proteinExistence type="predicted"/>
<comment type="caution">
    <text evidence="2">The sequence shown here is derived from an EMBL/GenBank/DDBJ whole genome shotgun (WGS) entry which is preliminary data.</text>
</comment>